<evidence type="ECO:0000313" key="4">
    <source>
        <dbReference type="Proteomes" id="UP001602013"/>
    </source>
</evidence>
<evidence type="ECO:0000259" key="2">
    <source>
        <dbReference type="SMART" id="SM00245"/>
    </source>
</evidence>
<dbReference type="Gene3D" id="3.90.226.10">
    <property type="entry name" value="2-enoyl-CoA Hydratase, Chain A, domain 1"/>
    <property type="match status" value="1"/>
</dbReference>
<proteinExistence type="predicted"/>
<dbReference type="SUPFAM" id="SSF52096">
    <property type="entry name" value="ClpP/crotonase"/>
    <property type="match status" value="1"/>
</dbReference>
<dbReference type="InterPro" id="IPR036034">
    <property type="entry name" value="PDZ_sf"/>
</dbReference>
<dbReference type="Gene3D" id="2.30.42.10">
    <property type="match status" value="1"/>
</dbReference>
<feature type="signal peptide" evidence="1">
    <location>
        <begin position="1"/>
        <end position="21"/>
    </location>
</feature>
<feature type="chain" id="PRO_5045065510" evidence="1">
    <location>
        <begin position="22"/>
        <end position="474"/>
    </location>
</feature>
<dbReference type="Proteomes" id="UP001602013">
    <property type="component" value="Unassembled WGS sequence"/>
</dbReference>
<dbReference type="RefSeq" id="WP_387415790.1">
    <property type="nucleotide sequence ID" value="NZ_JBIASD010000022.1"/>
</dbReference>
<feature type="domain" description="Tail specific protease" evidence="2">
    <location>
        <begin position="243"/>
        <end position="451"/>
    </location>
</feature>
<dbReference type="SMART" id="SM00245">
    <property type="entry name" value="TSPc"/>
    <property type="match status" value="1"/>
</dbReference>
<reference evidence="3 4" key="1">
    <citation type="submission" date="2024-10" db="EMBL/GenBank/DDBJ databases">
        <title>The Natural Products Discovery Center: Release of the First 8490 Sequenced Strains for Exploring Actinobacteria Biosynthetic Diversity.</title>
        <authorList>
            <person name="Kalkreuter E."/>
            <person name="Kautsar S.A."/>
            <person name="Yang D."/>
            <person name="Bader C.D."/>
            <person name="Teijaro C.N."/>
            <person name="Fluegel L."/>
            <person name="Davis C.M."/>
            <person name="Simpson J.R."/>
            <person name="Lauterbach L."/>
            <person name="Steele A.D."/>
            <person name="Gui C."/>
            <person name="Meng S."/>
            <person name="Li G."/>
            <person name="Viehrig K."/>
            <person name="Ye F."/>
            <person name="Su P."/>
            <person name="Kiefer A.F."/>
            <person name="Nichols A."/>
            <person name="Cepeda A.J."/>
            <person name="Yan W."/>
            <person name="Fan B."/>
            <person name="Jiang Y."/>
            <person name="Adhikari A."/>
            <person name="Zheng C.-J."/>
            <person name="Schuster L."/>
            <person name="Cowan T.M."/>
            <person name="Smanski M.J."/>
            <person name="Chevrette M.G."/>
            <person name="De Carvalho L.P.S."/>
            <person name="Shen B."/>
        </authorList>
    </citation>
    <scope>NUCLEOTIDE SEQUENCE [LARGE SCALE GENOMIC DNA]</scope>
    <source>
        <strain evidence="3 4">NPDC002173</strain>
    </source>
</reference>
<keyword evidence="1" id="KW-0732">Signal</keyword>
<dbReference type="Pfam" id="PF03572">
    <property type="entry name" value="Peptidase_S41"/>
    <property type="match status" value="1"/>
</dbReference>
<dbReference type="PANTHER" id="PTHR32060:SF30">
    <property type="entry name" value="CARBOXY-TERMINAL PROCESSING PROTEASE CTPA"/>
    <property type="match status" value="1"/>
</dbReference>
<dbReference type="InterPro" id="IPR029045">
    <property type="entry name" value="ClpP/crotonase-like_dom_sf"/>
</dbReference>
<dbReference type="EMBL" id="JBIASD010000022">
    <property type="protein sequence ID" value="MFF3669581.1"/>
    <property type="molecule type" value="Genomic_DNA"/>
</dbReference>
<accession>A0ABW6SX32</accession>
<sequence length="474" mass="50404">MTTIRTAAAVLALLLAAAACTAPMPPRTQASTAGATACTRPQGRLGTETATTIDVIEQAYFCILGNYYSGPTLDARSLLTTGFIALTQELNRDGRDVPEAIMPALTGDRKADWAAFEAAYRKITDRAPDLRDKLAVVTLEGIVAALGDNHAHWTHDVERPLDYYDGDGYGLGLEANVSGPQADGSTPRVALPPLFVTTVEGGAARAAGLCPGDIIESINGSAPFVDGEATPAIATLYPEYPEARPVELRLLRQTTGRRWTVSLKPGLYPRDPATLRVVSSKLLDDDVTYVRMTGFVAASANRVLKAISRLRTGRTLSGVVLDLRGNGGGSPIEAIRLLSAFVHGKITAYQCTVDNRCATARTDDTVELLNLPLVVLIDHGCVSACEHFSAAVKDLRIGRLIGTRTAGVISGPAHSYLLANNTVLSFPDRHHVGPDREVIDRIGVPPDHHVPMTPEDAAAGRDPALAKALTLLQK</sequence>
<dbReference type="CDD" id="cd07562">
    <property type="entry name" value="Peptidase_S41_TRI"/>
    <property type="match status" value="1"/>
</dbReference>
<dbReference type="PANTHER" id="PTHR32060">
    <property type="entry name" value="TAIL-SPECIFIC PROTEASE"/>
    <property type="match status" value="1"/>
</dbReference>
<name>A0ABW6SX32_9ACTN</name>
<keyword evidence="4" id="KW-1185">Reference proteome</keyword>
<comment type="caution">
    <text evidence="3">The sequence shown here is derived from an EMBL/GenBank/DDBJ whole genome shotgun (WGS) entry which is preliminary data.</text>
</comment>
<dbReference type="SUPFAM" id="SSF50156">
    <property type="entry name" value="PDZ domain-like"/>
    <property type="match status" value="1"/>
</dbReference>
<evidence type="ECO:0000256" key="1">
    <source>
        <dbReference type="SAM" id="SignalP"/>
    </source>
</evidence>
<gene>
    <name evidence="3" type="ORF">ACFYXI_28735</name>
</gene>
<evidence type="ECO:0000313" key="3">
    <source>
        <dbReference type="EMBL" id="MFF3669581.1"/>
    </source>
</evidence>
<organism evidence="3 4">
    <name type="scientific">Microtetraspora malaysiensis</name>
    <dbReference type="NCBI Taxonomy" id="161358"/>
    <lineage>
        <taxon>Bacteria</taxon>
        <taxon>Bacillati</taxon>
        <taxon>Actinomycetota</taxon>
        <taxon>Actinomycetes</taxon>
        <taxon>Streptosporangiales</taxon>
        <taxon>Streptosporangiaceae</taxon>
        <taxon>Microtetraspora</taxon>
    </lineage>
</organism>
<dbReference type="InterPro" id="IPR005151">
    <property type="entry name" value="Tail-specific_protease"/>
</dbReference>
<dbReference type="PROSITE" id="PS51257">
    <property type="entry name" value="PROKAR_LIPOPROTEIN"/>
    <property type="match status" value="1"/>
</dbReference>
<protein>
    <submittedName>
        <fullName evidence="3">S41 family peptidase</fullName>
    </submittedName>
</protein>